<dbReference type="EMBL" id="ML170177">
    <property type="protein sequence ID" value="TDL22001.1"/>
    <property type="molecule type" value="Genomic_DNA"/>
</dbReference>
<dbReference type="VEuPathDB" id="FungiDB:BD410DRAFT_789081"/>
<sequence>MAGKTSPGNNQKLSTSAQHLIPDVLAEIFLQCNLNEARFPRPTIRGSPLILGRVCHSWRQEWLTRSASLPLSFLLFDERVGDILYRIDALGGLLAHTHRWKHVEVYGEVKLLSFFLRALELGAPLLETLDINGHSDEWADEGDSPNCVEIDLSRSPKLASVHLPESVMVTLHHQNVILHKLRSIRLGSIRVDGPGIMSMDDYLSLLALCGIIECKISNLSLWMPRETPIAGMDFGPFFDHLCLPDLEELHIDAMGEVTPPIGNFPWTHIRSLLRRSRASLVNLDISADSPENARSDEDVLGVLHLSPDIRYIFLYGVHISVAVLQALAHPTGHEGTANCLCPKLVNISVIDGKFSHGETAVKDMILSRHIHNKPFQRVRLDDCGLDHSILDEDEEIQKFVARGLRLDIG</sequence>
<organism evidence="1 2">
    <name type="scientific">Rickenella mellea</name>
    <dbReference type="NCBI Taxonomy" id="50990"/>
    <lineage>
        <taxon>Eukaryota</taxon>
        <taxon>Fungi</taxon>
        <taxon>Dikarya</taxon>
        <taxon>Basidiomycota</taxon>
        <taxon>Agaricomycotina</taxon>
        <taxon>Agaricomycetes</taxon>
        <taxon>Hymenochaetales</taxon>
        <taxon>Rickenellaceae</taxon>
        <taxon>Rickenella</taxon>
    </lineage>
</organism>
<evidence type="ECO:0000313" key="2">
    <source>
        <dbReference type="Proteomes" id="UP000294933"/>
    </source>
</evidence>
<accession>A0A4Y7Q3V1</accession>
<dbReference type="SUPFAM" id="SSF52047">
    <property type="entry name" value="RNI-like"/>
    <property type="match status" value="1"/>
</dbReference>
<proteinExistence type="predicted"/>
<evidence type="ECO:0008006" key="3">
    <source>
        <dbReference type="Google" id="ProtNLM"/>
    </source>
</evidence>
<keyword evidence="2" id="KW-1185">Reference proteome</keyword>
<dbReference type="Proteomes" id="UP000294933">
    <property type="component" value="Unassembled WGS sequence"/>
</dbReference>
<name>A0A4Y7Q3V1_9AGAM</name>
<dbReference type="AlphaFoldDB" id="A0A4Y7Q3V1"/>
<reference evidence="1 2" key="1">
    <citation type="submission" date="2018-06" db="EMBL/GenBank/DDBJ databases">
        <title>A transcriptomic atlas of mushroom development highlights an independent origin of complex multicellularity.</title>
        <authorList>
            <consortium name="DOE Joint Genome Institute"/>
            <person name="Krizsan K."/>
            <person name="Almasi E."/>
            <person name="Merenyi Z."/>
            <person name="Sahu N."/>
            <person name="Viragh M."/>
            <person name="Koszo T."/>
            <person name="Mondo S."/>
            <person name="Kiss B."/>
            <person name="Balint B."/>
            <person name="Kues U."/>
            <person name="Barry K."/>
            <person name="Hegedus J.C."/>
            <person name="Henrissat B."/>
            <person name="Johnson J."/>
            <person name="Lipzen A."/>
            <person name="Ohm R."/>
            <person name="Nagy I."/>
            <person name="Pangilinan J."/>
            <person name="Yan J."/>
            <person name="Xiong Y."/>
            <person name="Grigoriev I.V."/>
            <person name="Hibbett D.S."/>
            <person name="Nagy L.G."/>
        </authorList>
    </citation>
    <scope>NUCLEOTIDE SEQUENCE [LARGE SCALE GENOMIC DNA]</scope>
    <source>
        <strain evidence="1 2">SZMC22713</strain>
    </source>
</reference>
<evidence type="ECO:0000313" key="1">
    <source>
        <dbReference type="EMBL" id="TDL22001.1"/>
    </source>
</evidence>
<protein>
    <recommendedName>
        <fullName evidence="3">F-box domain-containing protein</fullName>
    </recommendedName>
</protein>
<dbReference type="OrthoDB" id="2269034at2759"/>
<gene>
    <name evidence="1" type="ORF">BD410DRAFT_789081</name>
</gene>